<feature type="domain" description="J" evidence="3">
    <location>
        <begin position="43"/>
        <end position="107"/>
    </location>
</feature>
<dbReference type="Pfam" id="PF00226">
    <property type="entry name" value="DnaJ"/>
    <property type="match status" value="1"/>
</dbReference>
<dbReference type="InterPro" id="IPR001623">
    <property type="entry name" value="DnaJ_domain"/>
</dbReference>
<dbReference type="PROSITE" id="PS00636">
    <property type="entry name" value="DNAJ_1"/>
    <property type="match status" value="1"/>
</dbReference>
<dbReference type="InterPro" id="IPR036869">
    <property type="entry name" value="J_dom_sf"/>
</dbReference>
<feature type="transmembrane region" description="Helical" evidence="2">
    <location>
        <begin position="194"/>
        <end position="211"/>
    </location>
</feature>
<dbReference type="InterPro" id="IPR053025">
    <property type="entry name" value="Mito_ATP_Synthase-Asso"/>
</dbReference>
<feature type="region of interest" description="Disordered" evidence="1">
    <location>
        <begin position="110"/>
        <end position="131"/>
    </location>
</feature>
<dbReference type="AlphaFoldDB" id="A0A8S1AJE1"/>
<accession>A0A8S1AJE1</accession>
<dbReference type="PANTHER" id="PTHR44873">
    <property type="entry name" value="DNAJ HOMOLOG SUBFAMILY C MEMBER 30, MITOCHONDRIAL"/>
    <property type="match status" value="1"/>
</dbReference>
<dbReference type="PRINTS" id="PR00625">
    <property type="entry name" value="JDOMAIN"/>
</dbReference>
<gene>
    <name evidence="4" type="ORF">APLA_LOCUS11390</name>
</gene>
<dbReference type="PANTHER" id="PTHR44873:SF1">
    <property type="entry name" value="DNAJ HOMOLOG SUBFAMILY C MEMBER 30, MITOCHONDRIAL"/>
    <property type="match status" value="1"/>
</dbReference>
<dbReference type="OrthoDB" id="28894at2759"/>
<evidence type="ECO:0000313" key="4">
    <source>
        <dbReference type="EMBL" id="CAB3246140.1"/>
    </source>
</evidence>
<comment type="caution">
    <text evidence="4">The sequence shown here is derived from an EMBL/GenBank/DDBJ whole genome shotgun (WGS) entry which is preliminary data.</text>
</comment>
<dbReference type="CDD" id="cd06257">
    <property type="entry name" value="DnaJ"/>
    <property type="match status" value="1"/>
</dbReference>
<evidence type="ECO:0000313" key="5">
    <source>
        <dbReference type="Proteomes" id="UP000494256"/>
    </source>
</evidence>
<evidence type="ECO:0000256" key="2">
    <source>
        <dbReference type="SAM" id="Phobius"/>
    </source>
</evidence>
<reference evidence="4 5" key="1">
    <citation type="submission" date="2020-04" db="EMBL/GenBank/DDBJ databases">
        <authorList>
            <person name="Wallbank WR R."/>
            <person name="Pardo Diaz C."/>
            <person name="Kozak K."/>
            <person name="Martin S."/>
            <person name="Jiggins C."/>
            <person name="Moest M."/>
            <person name="Warren A I."/>
            <person name="Byers J.R.P. K."/>
            <person name="Montejo-Kovacevich G."/>
            <person name="Yen C E."/>
        </authorList>
    </citation>
    <scope>NUCLEOTIDE SEQUENCE [LARGE SCALE GENOMIC DNA]</scope>
</reference>
<organism evidence="4 5">
    <name type="scientific">Arctia plantaginis</name>
    <name type="common">Wood tiger moth</name>
    <name type="synonym">Phalaena plantaginis</name>
    <dbReference type="NCBI Taxonomy" id="874455"/>
    <lineage>
        <taxon>Eukaryota</taxon>
        <taxon>Metazoa</taxon>
        <taxon>Ecdysozoa</taxon>
        <taxon>Arthropoda</taxon>
        <taxon>Hexapoda</taxon>
        <taxon>Insecta</taxon>
        <taxon>Pterygota</taxon>
        <taxon>Neoptera</taxon>
        <taxon>Endopterygota</taxon>
        <taxon>Lepidoptera</taxon>
        <taxon>Glossata</taxon>
        <taxon>Ditrysia</taxon>
        <taxon>Noctuoidea</taxon>
        <taxon>Erebidae</taxon>
        <taxon>Arctiinae</taxon>
        <taxon>Arctia</taxon>
    </lineage>
</organism>
<dbReference type="Proteomes" id="UP000494256">
    <property type="component" value="Unassembled WGS sequence"/>
</dbReference>
<dbReference type="InterPro" id="IPR018253">
    <property type="entry name" value="DnaJ_domain_CS"/>
</dbReference>
<keyword evidence="2" id="KW-0812">Transmembrane</keyword>
<proteinExistence type="predicted"/>
<dbReference type="Gene3D" id="1.10.287.110">
    <property type="entry name" value="DnaJ domain"/>
    <property type="match status" value="1"/>
</dbReference>
<dbReference type="SUPFAM" id="SSF46565">
    <property type="entry name" value="Chaperone J-domain"/>
    <property type="match status" value="1"/>
</dbReference>
<dbReference type="PROSITE" id="PS50076">
    <property type="entry name" value="DNAJ_2"/>
    <property type="match status" value="1"/>
</dbReference>
<sequence>MSNTTDYLIWVKSKELRLMISLGKKNVVSGVRSVFPSIRFYANHYEVLGVTPKSTQSEIKTAYYKLSKVHHPDKSTDETSAKKFRAISEAYEVLGNVKLKKMYDRGLLGPRLSPSRMTSEPEQEPTDPSLKFYKSRDRRGMVPTMDGKTPIYNFDAWAKNHYSNLYEKSKYEKEFLKKKQEKQADATVAHTQETAMFVAILLGGLFVMFAINGTSDYDKDQVSNKKAEDVKT</sequence>
<evidence type="ECO:0000256" key="1">
    <source>
        <dbReference type="SAM" id="MobiDB-lite"/>
    </source>
</evidence>
<name>A0A8S1AJE1_ARCPL</name>
<dbReference type="EMBL" id="CADEBD010000327">
    <property type="protein sequence ID" value="CAB3246140.1"/>
    <property type="molecule type" value="Genomic_DNA"/>
</dbReference>
<protein>
    <recommendedName>
        <fullName evidence="3">J domain-containing protein</fullName>
    </recommendedName>
</protein>
<dbReference type="SMART" id="SM00271">
    <property type="entry name" value="DnaJ"/>
    <property type="match status" value="1"/>
</dbReference>
<keyword evidence="2" id="KW-0472">Membrane</keyword>
<evidence type="ECO:0000259" key="3">
    <source>
        <dbReference type="PROSITE" id="PS50076"/>
    </source>
</evidence>
<keyword evidence="2" id="KW-1133">Transmembrane helix</keyword>